<feature type="region of interest" description="Disordered" evidence="1">
    <location>
        <begin position="65"/>
        <end position="91"/>
    </location>
</feature>
<dbReference type="Gene3D" id="3.30.70.270">
    <property type="match status" value="1"/>
</dbReference>
<dbReference type="InterPro" id="IPR043128">
    <property type="entry name" value="Rev_trsase/Diguanyl_cyclase"/>
</dbReference>
<dbReference type="SUPFAM" id="SSF56672">
    <property type="entry name" value="DNA/RNA polymerases"/>
    <property type="match status" value="1"/>
</dbReference>
<dbReference type="Proteomes" id="UP000499080">
    <property type="component" value="Unassembled WGS sequence"/>
</dbReference>
<name>A0A4Y2FZ94_ARAVE</name>
<comment type="caution">
    <text evidence="2">The sequence shown here is derived from an EMBL/GenBank/DDBJ whole genome shotgun (WGS) entry which is preliminary data.</text>
</comment>
<reference evidence="2 3" key="1">
    <citation type="journal article" date="2019" name="Sci. Rep.">
        <title>Orb-weaving spider Araneus ventricosus genome elucidates the spidroin gene catalogue.</title>
        <authorList>
            <person name="Kono N."/>
            <person name="Nakamura H."/>
            <person name="Ohtoshi R."/>
            <person name="Moran D.A.P."/>
            <person name="Shinohara A."/>
            <person name="Yoshida Y."/>
            <person name="Fujiwara M."/>
            <person name="Mori M."/>
            <person name="Tomita M."/>
            <person name="Arakawa K."/>
        </authorList>
    </citation>
    <scope>NUCLEOTIDE SEQUENCE [LARGE SCALE GENOMIC DNA]</scope>
</reference>
<evidence type="ECO:0000313" key="2">
    <source>
        <dbReference type="EMBL" id="GBM45836.1"/>
    </source>
</evidence>
<dbReference type="GO" id="GO:0071897">
    <property type="term" value="P:DNA biosynthetic process"/>
    <property type="evidence" value="ECO:0007669"/>
    <property type="project" value="UniProtKB-ARBA"/>
</dbReference>
<evidence type="ECO:0008006" key="4">
    <source>
        <dbReference type="Google" id="ProtNLM"/>
    </source>
</evidence>
<dbReference type="InterPro" id="IPR043502">
    <property type="entry name" value="DNA/RNA_pol_sf"/>
</dbReference>
<accession>A0A4Y2FZ94</accession>
<dbReference type="EMBL" id="BGPR01001115">
    <property type="protein sequence ID" value="GBM45836.1"/>
    <property type="molecule type" value="Genomic_DNA"/>
</dbReference>
<keyword evidence="3" id="KW-1185">Reference proteome</keyword>
<proteinExistence type="predicted"/>
<evidence type="ECO:0000256" key="1">
    <source>
        <dbReference type="SAM" id="MobiDB-lite"/>
    </source>
</evidence>
<protein>
    <recommendedName>
        <fullName evidence="4">Reverse transcriptase domain-containing protein</fullName>
    </recommendedName>
</protein>
<organism evidence="2 3">
    <name type="scientific">Araneus ventricosus</name>
    <name type="common">Orbweaver spider</name>
    <name type="synonym">Epeira ventricosa</name>
    <dbReference type="NCBI Taxonomy" id="182803"/>
    <lineage>
        <taxon>Eukaryota</taxon>
        <taxon>Metazoa</taxon>
        <taxon>Ecdysozoa</taxon>
        <taxon>Arthropoda</taxon>
        <taxon>Chelicerata</taxon>
        <taxon>Arachnida</taxon>
        <taxon>Araneae</taxon>
        <taxon>Araneomorphae</taxon>
        <taxon>Entelegynae</taxon>
        <taxon>Araneoidea</taxon>
        <taxon>Araneidae</taxon>
        <taxon>Araneus</taxon>
    </lineage>
</organism>
<sequence>MPQAKGVWGLGSCGISTLQFQVGHLSQVIEKVSIAEELVNSFPPGGDSYEQIEDIVNNCSDLEYSDSEGSYSIESKRETESDISADEDDNFSNDCGNDVEIQLDTGACISVMSVRQFCKVSSQNKIERGNVILRPFGGELIKPVFEATVEVKYKDQHRTLDQIFKDIPGVDIYLDDIKIAGPKAEVRDERLSEVLKRLQHHGWHVNLNKCKIWFLKLNPVVI</sequence>
<dbReference type="AlphaFoldDB" id="A0A4Y2FZ94"/>
<gene>
    <name evidence="2" type="ORF">AVEN_180707_1</name>
</gene>
<feature type="compositionally biased region" description="Acidic residues" evidence="1">
    <location>
        <begin position="81"/>
        <end position="91"/>
    </location>
</feature>
<evidence type="ECO:0000313" key="3">
    <source>
        <dbReference type="Proteomes" id="UP000499080"/>
    </source>
</evidence>